<feature type="domain" description="Origin recognition complex subunit 3 winged helix C-terminal" evidence="7">
    <location>
        <begin position="622"/>
        <end position="729"/>
    </location>
</feature>
<protein>
    <submittedName>
        <fullName evidence="8">Uncharacterized protein</fullName>
    </submittedName>
</protein>
<keyword evidence="3" id="KW-0235">DNA replication</keyword>
<accession>A0A292PRK3</accession>
<keyword evidence="5" id="KW-0539">Nucleus</keyword>
<reference evidence="8" key="1">
    <citation type="submission" date="2015-10" db="EMBL/GenBank/DDBJ databases">
        <authorList>
            <person name="Regsiter A."/>
            <person name="william w."/>
        </authorList>
    </citation>
    <scope>NUCLEOTIDE SEQUENCE</scope>
    <source>
        <strain evidence="8">Montdore</strain>
    </source>
</reference>
<dbReference type="InterPro" id="IPR020795">
    <property type="entry name" value="ORC3"/>
</dbReference>
<dbReference type="Pfam" id="PF18137">
    <property type="entry name" value="WHD_ORC"/>
    <property type="match status" value="1"/>
</dbReference>
<comment type="similarity">
    <text evidence="2">Belongs to the ORC3 family.</text>
</comment>
<dbReference type="GO" id="GO:0005664">
    <property type="term" value="C:nuclear origin of replication recognition complex"/>
    <property type="evidence" value="ECO:0007669"/>
    <property type="project" value="InterPro"/>
</dbReference>
<sequence length="732" mass="82197">MESTPPEEVYIDEFDPKEHQGCYIFTLDGEEDRPTKRRKTKGKQRATEKAAVEEEKCLFPVLLDGKETESTLKLRYRTYCKLWEAQEKRTKAILDSFNSKTLGDVSAFVKDAAPEKFEGKIPTALVLAGPNIASHELLFEQLAQRIRNQDRTGPVVVLTSKDATSLKTTLRKLIRDATQQDEGVDDEEDIARKVGGVDEDPQRSSLLTRSQSTKLLNYDLQILQTWCRSHAGQKVTIAIQDSEAFDSNVLSDLITLFGSYLDRIPFVLLVGIATSVEIFHDKLPKSTIRLMRGNKFDVERAEECLAQIFNDSITSDKAVLRLGASVCDFLLERYRDHTQSIQTFVGALKYAYMSHFYANPLSIILGFIDNPDGLGEVLSTEHVEAIRNVPSFRRYVEGKLAAKEVGEVRKLLADDNYVRHTVAEKILESRNYGIELGQALAFLEIGRSCTLAQNKTPRYELYAKALSGELQTGPSIREFLMSLKRMSSTALLNLLENVMQEVPIPAITEPLKPLQEKIKKLVEEAAASGGKKTLISEFDITNNTLRGTAVSKKVRLGEQKSSLTKQDTEYSALVQQVYAIAESYLTVNFNSSQHGLQNVLLHEIFFYDLRSPHSAVFAPKPRSTIERGLSRPQDYLDCSCCTSGDGEEVGIRGTQPPASIIYQLYLESGALINIYDLWSAFYSVIAGDEEEFDAQTAQALFYRSLAEMRFLGFVKHTKKKTDHIAKLAWKGI</sequence>
<evidence type="ECO:0000256" key="4">
    <source>
        <dbReference type="ARBA" id="ARBA00023125"/>
    </source>
</evidence>
<evidence type="ECO:0000259" key="7">
    <source>
        <dbReference type="Pfam" id="PF18137"/>
    </source>
</evidence>
<proteinExistence type="inferred from homology"/>
<dbReference type="EMBL" id="LN891054">
    <property type="protein sequence ID" value="CUS10166.1"/>
    <property type="molecule type" value="Genomic_DNA"/>
</dbReference>
<dbReference type="GO" id="GO:0006270">
    <property type="term" value="P:DNA replication initiation"/>
    <property type="evidence" value="ECO:0007669"/>
    <property type="project" value="TreeGrafter"/>
</dbReference>
<dbReference type="CDD" id="cd20704">
    <property type="entry name" value="Orc3"/>
    <property type="match status" value="2"/>
</dbReference>
<feature type="domain" description="Origin recognition complex subunit 3 N-terminal" evidence="6">
    <location>
        <begin position="40"/>
        <end position="364"/>
    </location>
</feature>
<dbReference type="InterPro" id="IPR040855">
    <property type="entry name" value="ORC_WH_C"/>
</dbReference>
<gene>
    <name evidence="8" type="ORF">GSTUAT00005712001</name>
</gene>
<evidence type="ECO:0000259" key="6">
    <source>
        <dbReference type="Pfam" id="PF07034"/>
    </source>
</evidence>
<dbReference type="PANTHER" id="PTHR12748">
    <property type="entry name" value="ORIGIN RECOGNITION COMPLEX SUBUNIT 3"/>
    <property type="match status" value="1"/>
</dbReference>
<evidence type="ECO:0000256" key="2">
    <source>
        <dbReference type="ARBA" id="ARBA00010977"/>
    </source>
</evidence>
<dbReference type="Pfam" id="PF07034">
    <property type="entry name" value="ORC3_N"/>
    <property type="match status" value="1"/>
</dbReference>
<name>A0A292PRK3_9PEZI</name>
<evidence type="ECO:0000313" key="8">
    <source>
        <dbReference type="EMBL" id="CUS10166.1"/>
    </source>
</evidence>
<dbReference type="PANTHER" id="PTHR12748:SF0">
    <property type="entry name" value="ORIGIN RECOGNITION COMPLEX SUBUNIT 3"/>
    <property type="match status" value="1"/>
</dbReference>
<dbReference type="Proteomes" id="UP001412239">
    <property type="component" value="Unassembled WGS sequence"/>
</dbReference>
<dbReference type="InterPro" id="IPR045667">
    <property type="entry name" value="ORC3_N"/>
</dbReference>
<organism evidence="8 9">
    <name type="scientific">Tuber aestivum</name>
    <name type="common">summer truffle</name>
    <dbReference type="NCBI Taxonomy" id="59557"/>
    <lineage>
        <taxon>Eukaryota</taxon>
        <taxon>Fungi</taxon>
        <taxon>Dikarya</taxon>
        <taxon>Ascomycota</taxon>
        <taxon>Pezizomycotina</taxon>
        <taxon>Pezizomycetes</taxon>
        <taxon>Pezizales</taxon>
        <taxon>Tuberaceae</taxon>
        <taxon>Tuber</taxon>
    </lineage>
</organism>
<evidence type="ECO:0000256" key="1">
    <source>
        <dbReference type="ARBA" id="ARBA00004123"/>
    </source>
</evidence>
<dbReference type="GO" id="GO:0031261">
    <property type="term" value="C:DNA replication preinitiation complex"/>
    <property type="evidence" value="ECO:0007669"/>
    <property type="project" value="TreeGrafter"/>
</dbReference>
<keyword evidence="9" id="KW-1185">Reference proteome</keyword>
<comment type="subcellular location">
    <subcellularLocation>
        <location evidence="1">Nucleus</location>
    </subcellularLocation>
</comment>
<keyword evidence="4" id="KW-0238">DNA-binding</keyword>
<dbReference type="GO" id="GO:0005656">
    <property type="term" value="C:nuclear pre-replicative complex"/>
    <property type="evidence" value="ECO:0007669"/>
    <property type="project" value="TreeGrafter"/>
</dbReference>
<evidence type="ECO:0000256" key="3">
    <source>
        <dbReference type="ARBA" id="ARBA00022705"/>
    </source>
</evidence>
<evidence type="ECO:0000313" key="9">
    <source>
        <dbReference type="Proteomes" id="UP001412239"/>
    </source>
</evidence>
<dbReference type="GO" id="GO:0003688">
    <property type="term" value="F:DNA replication origin binding"/>
    <property type="evidence" value="ECO:0007669"/>
    <property type="project" value="TreeGrafter"/>
</dbReference>
<evidence type="ECO:0000256" key="5">
    <source>
        <dbReference type="ARBA" id="ARBA00023242"/>
    </source>
</evidence>
<dbReference type="AlphaFoldDB" id="A0A292PRK3"/>